<accession>A0A7D4BK72</accession>
<dbReference type="EMBL" id="CP041345">
    <property type="protein sequence ID" value="QKG80039.1"/>
    <property type="molecule type" value="Genomic_DNA"/>
</dbReference>
<evidence type="ECO:0000313" key="2">
    <source>
        <dbReference type="EMBL" id="QKG80039.1"/>
    </source>
</evidence>
<feature type="signal peptide" evidence="1">
    <location>
        <begin position="1"/>
        <end position="19"/>
    </location>
</feature>
<evidence type="ECO:0000313" key="3">
    <source>
        <dbReference type="Proteomes" id="UP000500961"/>
    </source>
</evidence>
<keyword evidence="3" id="KW-1185">Reference proteome</keyword>
<reference evidence="2 3" key="1">
    <citation type="submission" date="2019-07" db="EMBL/GenBank/DDBJ databases">
        <title>Thalassofilum flectens gen. nov., sp. nov., a novel moderate thermophilic anaerobe from a shallow sea hot spring in Kunashir Island (Russia), representing a new family in the order Bacteroidales, and proposal of Thalassofilacea fam. nov.</title>
        <authorList>
            <person name="Kochetkova T.V."/>
            <person name="Podosokorskaya O.A."/>
            <person name="Novikov A."/>
            <person name="Elcheninov A.G."/>
            <person name="Toshchakov S.V."/>
            <person name="Kublanov I.V."/>
        </authorList>
    </citation>
    <scope>NUCLEOTIDE SEQUENCE [LARGE SCALE GENOMIC DNA]</scope>
    <source>
        <strain evidence="2 3">38-H</strain>
    </source>
</reference>
<sequence length="264" mass="30945">MKKAIILLMLVLLFHLSESQVLHTESFAVILDTSKTIKGSFTPDFKFQNLKKDLLEFENTTDITFKFKGNAITIANKIELSKYGKETLLSGGFLYMEYRRIIEKRRLVLEPYAQMHWSDPRGLELKYASGFNFRYRLYYKNLIGMYIGSGPFYEFERWNYDGVPDELLPPNPQKIEKQDFKIGSYISFKWKTPINLDIDISLYHQSKLNEFFYTPRLASSSSIKYNFTDHLGLIVQYQTIYDYAPVVPIDKLFNVLSTTIEVSF</sequence>
<gene>
    <name evidence="2" type="ORF">FHG85_07105</name>
</gene>
<feature type="chain" id="PRO_5029560862" evidence="1">
    <location>
        <begin position="20"/>
        <end position="264"/>
    </location>
</feature>
<dbReference type="Proteomes" id="UP000500961">
    <property type="component" value="Chromosome"/>
</dbReference>
<keyword evidence="1" id="KW-0732">Signal</keyword>
<evidence type="ECO:0000256" key="1">
    <source>
        <dbReference type="SAM" id="SignalP"/>
    </source>
</evidence>
<dbReference type="KEGG" id="ttz:FHG85_07105"/>
<name>A0A7D4BK72_9BACT</name>
<proteinExistence type="predicted"/>
<dbReference type="AlphaFoldDB" id="A0A7D4BK72"/>
<protein>
    <submittedName>
        <fullName evidence="2">DUF481 domain-containing protein</fullName>
    </submittedName>
</protein>
<dbReference type="RefSeq" id="WP_173074394.1">
    <property type="nucleotide sequence ID" value="NZ_CP041345.1"/>
</dbReference>
<organism evidence="2 3">
    <name type="scientific">Tenuifilum thalassicum</name>
    <dbReference type="NCBI Taxonomy" id="2590900"/>
    <lineage>
        <taxon>Bacteria</taxon>
        <taxon>Pseudomonadati</taxon>
        <taxon>Bacteroidota</taxon>
        <taxon>Bacteroidia</taxon>
        <taxon>Bacteroidales</taxon>
        <taxon>Tenuifilaceae</taxon>
        <taxon>Tenuifilum</taxon>
    </lineage>
</organism>